<dbReference type="Proteomes" id="UP001055553">
    <property type="component" value="Chromosome"/>
</dbReference>
<protein>
    <submittedName>
        <fullName evidence="2">Uncharacterized protein</fullName>
    </submittedName>
</protein>
<sequence>MVAKLLESIIIIGSTLLELYLLWDPNFFNNEVVKLGAGGVVALDILALLGILINI</sequence>
<keyword evidence="1" id="KW-0472">Membrane</keyword>
<evidence type="ECO:0000313" key="2">
    <source>
        <dbReference type="EMBL" id="BBL45829.1"/>
    </source>
</evidence>
<dbReference type="KEGG" id="naer:MJ1_0686"/>
<dbReference type="EMBL" id="AP019769">
    <property type="protein sequence ID" value="BBL45829.1"/>
    <property type="molecule type" value="Genomic_DNA"/>
</dbReference>
<evidence type="ECO:0000256" key="1">
    <source>
        <dbReference type="SAM" id="Phobius"/>
    </source>
</evidence>
<keyword evidence="1" id="KW-1133">Transmembrane helix</keyword>
<accession>A0A915T096</accession>
<feature type="transmembrane region" description="Helical" evidence="1">
    <location>
        <begin position="35"/>
        <end position="53"/>
    </location>
</feature>
<dbReference type="RefSeq" id="WP_258393139.1">
    <property type="nucleotide sequence ID" value="NZ_AP019769.1"/>
</dbReference>
<gene>
    <name evidence="2" type="ORF">MJ1_0686</name>
</gene>
<reference evidence="3" key="1">
    <citation type="journal article" date="2022" name="Int. J. Syst. Evol. Microbiol.">
        <title>Nanobdella aerobiophila gen. nov., sp. nov., a thermoacidophilic, obligate ectosymbiotic archaeon, and proposal of Nanobdellaceae fam. nov., Nanobdellales ord. nov. and Nanobdellia class. nov.</title>
        <authorList>
            <person name="Kato S."/>
            <person name="Ogasawara A."/>
            <person name="Itoh T."/>
            <person name="Sakai H.D."/>
            <person name="Shimizu M."/>
            <person name="Yuki M."/>
            <person name="Kaneko M."/>
            <person name="Takashina T."/>
            <person name="Ohkuma M."/>
        </authorList>
    </citation>
    <scope>NUCLEOTIDE SEQUENCE [LARGE SCALE GENOMIC DNA]</scope>
    <source>
        <strain evidence="3">MJ1</strain>
    </source>
</reference>
<feature type="transmembrane region" description="Helical" evidence="1">
    <location>
        <begin position="5"/>
        <end position="23"/>
    </location>
</feature>
<name>A0A915T096_9ARCH</name>
<dbReference type="GeneID" id="74568628"/>
<proteinExistence type="predicted"/>
<keyword evidence="1" id="KW-0812">Transmembrane</keyword>
<evidence type="ECO:0000313" key="3">
    <source>
        <dbReference type="Proteomes" id="UP001055553"/>
    </source>
</evidence>
<keyword evidence="3" id="KW-1185">Reference proteome</keyword>
<organism evidence="2 3">
    <name type="scientific">Nanobdella aerobiophila</name>
    <dbReference type="NCBI Taxonomy" id="2586965"/>
    <lineage>
        <taxon>Archaea</taxon>
        <taxon>Nanobdellota</taxon>
        <taxon>Nanobdellia</taxon>
        <taxon>Nanobdellales</taxon>
        <taxon>Nanobdellaceae</taxon>
        <taxon>Nanobdella</taxon>
    </lineage>
</organism>
<dbReference type="AlphaFoldDB" id="A0A915T096"/>